<accession>A0A6A0A3Y0</accession>
<dbReference type="Proteomes" id="UP000485058">
    <property type="component" value="Unassembled WGS sequence"/>
</dbReference>
<dbReference type="AlphaFoldDB" id="A0A6A0A3Y0"/>
<proteinExistence type="predicted"/>
<dbReference type="EMBL" id="BLLF01003364">
    <property type="protein sequence ID" value="GFH27144.1"/>
    <property type="molecule type" value="Genomic_DNA"/>
</dbReference>
<sequence length="73" mass="7837">MQNLTRRMRQAIKAQTFPAFVRAFLADMYPKGDVPQWVRDAMVVAAISLEGIAFAPAPPVIPGQGPQAAGPDS</sequence>
<reference evidence="1 2" key="1">
    <citation type="submission" date="2020-02" db="EMBL/GenBank/DDBJ databases">
        <title>Draft genome sequence of Haematococcus lacustris strain NIES-144.</title>
        <authorList>
            <person name="Morimoto D."/>
            <person name="Nakagawa S."/>
            <person name="Yoshida T."/>
            <person name="Sawayama S."/>
        </authorList>
    </citation>
    <scope>NUCLEOTIDE SEQUENCE [LARGE SCALE GENOMIC DNA]</scope>
    <source>
        <strain evidence="1 2">NIES-144</strain>
    </source>
</reference>
<evidence type="ECO:0000313" key="2">
    <source>
        <dbReference type="Proteomes" id="UP000485058"/>
    </source>
</evidence>
<protein>
    <submittedName>
        <fullName evidence="1">tRNA-guanine transglycosylase</fullName>
    </submittedName>
</protein>
<keyword evidence="2" id="KW-1185">Reference proteome</keyword>
<name>A0A6A0A3Y0_HAELA</name>
<feature type="non-terminal residue" evidence="1">
    <location>
        <position position="73"/>
    </location>
</feature>
<evidence type="ECO:0000313" key="1">
    <source>
        <dbReference type="EMBL" id="GFH27144.1"/>
    </source>
</evidence>
<comment type="caution">
    <text evidence="1">The sequence shown here is derived from an EMBL/GenBank/DDBJ whole genome shotgun (WGS) entry which is preliminary data.</text>
</comment>
<feature type="non-terminal residue" evidence="1">
    <location>
        <position position="1"/>
    </location>
</feature>
<organism evidence="1 2">
    <name type="scientific">Haematococcus lacustris</name>
    <name type="common">Green alga</name>
    <name type="synonym">Haematococcus pluvialis</name>
    <dbReference type="NCBI Taxonomy" id="44745"/>
    <lineage>
        <taxon>Eukaryota</taxon>
        <taxon>Viridiplantae</taxon>
        <taxon>Chlorophyta</taxon>
        <taxon>core chlorophytes</taxon>
        <taxon>Chlorophyceae</taxon>
        <taxon>CS clade</taxon>
        <taxon>Chlamydomonadales</taxon>
        <taxon>Haematococcaceae</taxon>
        <taxon>Haematococcus</taxon>
    </lineage>
</organism>
<gene>
    <name evidence="1" type="ORF">HaLaN_25418</name>
</gene>